<evidence type="ECO:0000313" key="12">
    <source>
        <dbReference type="Proteomes" id="UP000193467"/>
    </source>
</evidence>
<keyword evidence="3" id="KW-0858">Xylan degradation</keyword>
<dbReference type="GO" id="GO:0046872">
    <property type="term" value="F:metal ion binding"/>
    <property type="evidence" value="ECO:0007669"/>
    <property type="project" value="UniProtKB-KW"/>
</dbReference>
<dbReference type="InterPro" id="IPR011118">
    <property type="entry name" value="Tannase/feruloyl_esterase"/>
</dbReference>
<name>A0A1Y2G160_9BASI</name>
<evidence type="ECO:0000256" key="4">
    <source>
        <dbReference type="ARBA" id="ARBA00022723"/>
    </source>
</evidence>
<organism evidence="11 12">
    <name type="scientific">Leucosporidium creatinivorum</name>
    <dbReference type="NCBI Taxonomy" id="106004"/>
    <lineage>
        <taxon>Eukaryota</taxon>
        <taxon>Fungi</taxon>
        <taxon>Dikarya</taxon>
        <taxon>Basidiomycota</taxon>
        <taxon>Pucciniomycotina</taxon>
        <taxon>Microbotryomycetes</taxon>
        <taxon>Leucosporidiales</taxon>
        <taxon>Leucosporidium</taxon>
    </lineage>
</organism>
<sequence>MFAGLLLQPLMLALAGVAAAAPTSSARCASLWETAPKHLASLEVYVAQDYPEGTNFTEPTAIVGYNTPVPHLPAFCRFGAYVHTSNSSKTQFEVWLPTDSWNGRFAMVGNGGDAGGVNYPDMWGPIKNYGFAVASTDAGHNGTSGDGTFAISAPEVVRDFQDRAVHLTAVYSKQIIELFYSDKPSTSYWFGCSSGGKQGLRDLQQYPEDFDGTLAGAAAQWWTHLNYATYAVNAYINVLNSTGFLAPADYALIGQEVLSQCDELDGLKDGIILDPRLCKPDLSSLVCAGAKQDGCLIKEQADTMYEIWSNRTRESTGEWLFPGFEPGAEASPAFSVNGVPYGPAPDFFEYQILNKTEITTFNASRSELEDKLLPLADEIDRTNAIDGYIAPYLKRGKLLTYVGMADTLIPSGSTLWYYEHVRESLGYPEDLDNAYRMFLVPGMNHCSGGTAAYNFGGPGQRDNSLNGTSASAVFDRKHDMILALMDWVENDIAPDVIIGSKYVQNDRRLGIEFQRKLCPYPQQGVYIGGDPNSADSFECKY</sequence>
<dbReference type="GO" id="GO:0030600">
    <property type="term" value="F:feruloyl esterase activity"/>
    <property type="evidence" value="ECO:0007669"/>
    <property type="project" value="UniProtKB-EC"/>
</dbReference>
<evidence type="ECO:0000256" key="10">
    <source>
        <dbReference type="RuleBase" id="RU361238"/>
    </source>
</evidence>
<evidence type="ECO:0000256" key="7">
    <source>
        <dbReference type="ARBA" id="ARBA00022837"/>
    </source>
</evidence>
<dbReference type="EMBL" id="MCGR01000005">
    <property type="protein sequence ID" value="ORY89712.1"/>
    <property type="molecule type" value="Genomic_DNA"/>
</dbReference>
<keyword evidence="6 10" id="KW-0378">Hydrolase</keyword>
<evidence type="ECO:0000313" key="11">
    <source>
        <dbReference type="EMBL" id="ORY89712.1"/>
    </source>
</evidence>
<keyword evidence="2" id="KW-0719">Serine esterase</keyword>
<evidence type="ECO:0000256" key="6">
    <source>
        <dbReference type="ARBA" id="ARBA00022801"/>
    </source>
</evidence>
<accession>A0A1Y2G160</accession>
<evidence type="ECO:0000256" key="2">
    <source>
        <dbReference type="ARBA" id="ARBA00022487"/>
    </source>
</evidence>
<comment type="caution">
    <text evidence="11">The sequence shown here is derived from an EMBL/GenBank/DDBJ whole genome shotgun (WGS) entry which is preliminary data.</text>
</comment>
<comment type="similarity">
    <text evidence="1 10">Belongs to the tannase family.</text>
</comment>
<keyword evidence="12" id="KW-1185">Reference proteome</keyword>
<evidence type="ECO:0000256" key="8">
    <source>
        <dbReference type="ARBA" id="ARBA00023157"/>
    </source>
</evidence>
<dbReference type="PANTHER" id="PTHR33938">
    <property type="entry name" value="FERULOYL ESTERASE B-RELATED"/>
    <property type="match status" value="1"/>
</dbReference>
<dbReference type="STRING" id="106004.A0A1Y2G160"/>
<keyword evidence="8" id="KW-1015">Disulfide bond</keyword>
<dbReference type="SUPFAM" id="SSF53474">
    <property type="entry name" value="alpha/beta-Hydrolases"/>
    <property type="match status" value="1"/>
</dbReference>
<gene>
    <name evidence="11" type="ORF">BCR35DRAFT_350151</name>
</gene>
<dbReference type="Proteomes" id="UP000193467">
    <property type="component" value="Unassembled WGS sequence"/>
</dbReference>
<dbReference type="InParanoid" id="A0A1Y2G160"/>
<keyword evidence="3" id="KW-0119">Carbohydrate metabolism</keyword>
<dbReference type="GO" id="GO:0045493">
    <property type="term" value="P:xylan catabolic process"/>
    <property type="evidence" value="ECO:0007669"/>
    <property type="project" value="UniProtKB-KW"/>
</dbReference>
<feature type="chain" id="PRO_5011829507" description="Carboxylic ester hydrolase" evidence="10">
    <location>
        <begin position="21"/>
        <end position="541"/>
    </location>
</feature>
<dbReference type="OrthoDB" id="2537554at2759"/>
<proteinExistence type="inferred from homology"/>
<dbReference type="EC" id="3.1.1.-" evidence="10"/>
<dbReference type="PANTHER" id="PTHR33938:SF15">
    <property type="entry name" value="FERULOYL ESTERASE B-RELATED"/>
    <property type="match status" value="1"/>
</dbReference>
<feature type="signal peptide" evidence="10">
    <location>
        <begin position="1"/>
        <end position="20"/>
    </location>
</feature>
<comment type="catalytic activity">
    <reaction evidence="9">
        <text>feruloyl-polysaccharide + H2O = ferulate + polysaccharide.</text>
        <dbReference type="EC" id="3.1.1.73"/>
    </reaction>
</comment>
<keyword evidence="5 10" id="KW-0732">Signal</keyword>
<evidence type="ECO:0000256" key="5">
    <source>
        <dbReference type="ARBA" id="ARBA00022729"/>
    </source>
</evidence>
<keyword evidence="7" id="KW-0106">Calcium</keyword>
<dbReference type="AlphaFoldDB" id="A0A1Y2G160"/>
<keyword evidence="3" id="KW-0624">Polysaccharide degradation</keyword>
<dbReference type="InterPro" id="IPR029058">
    <property type="entry name" value="AB_hydrolase_fold"/>
</dbReference>
<evidence type="ECO:0000256" key="9">
    <source>
        <dbReference type="ARBA" id="ARBA00034075"/>
    </source>
</evidence>
<evidence type="ECO:0000256" key="1">
    <source>
        <dbReference type="ARBA" id="ARBA00006249"/>
    </source>
</evidence>
<keyword evidence="4" id="KW-0479">Metal-binding</keyword>
<protein>
    <recommendedName>
        <fullName evidence="10">Carboxylic ester hydrolase</fullName>
        <ecNumber evidence="10">3.1.1.-</ecNumber>
    </recommendedName>
</protein>
<reference evidence="11 12" key="1">
    <citation type="submission" date="2016-07" db="EMBL/GenBank/DDBJ databases">
        <title>Pervasive Adenine N6-methylation of Active Genes in Fungi.</title>
        <authorList>
            <consortium name="DOE Joint Genome Institute"/>
            <person name="Mondo S.J."/>
            <person name="Dannebaum R.O."/>
            <person name="Kuo R.C."/>
            <person name="Labutti K."/>
            <person name="Haridas S."/>
            <person name="Kuo A."/>
            <person name="Salamov A."/>
            <person name="Ahrendt S.R."/>
            <person name="Lipzen A."/>
            <person name="Sullivan W."/>
            <person name="Andreopoulos W.B."/>
            <person name="Clum A."/>
            <person name="Lindquist E."/>
            <person name="Daum C."/>
            <person name="Ramamoorthy G.K."/>
            <person name="Gryganskyi A."/>
            <person name="Culley D."/>
            <person name="Magnuson J.K."/>
            <person name="James T.Y."/>
            <person name="O'Malley M.A."/>
            <person name="Stajich J.E."/>
            <person name="Spatafora J.W."/>
            <person name="Visel A."/>
            <person name="Grigoriev I.V."/>
        </authorList>
    </citation>
    <scope>NUCLEOTIDE SEQUENCE [LARGE SCALE GENOMIC DNA]</scope>
    <source>
        <strain evidence="11 12">62-1032</strain>
    </source>
</reference>
<dbReference type="Pfam" id="PF07519">
    <property type="entry name" value="Tannase"/>
    <property type="match status" value="1"/>
</dbReference>
<evidence type="ECO:0000256" key="3">
    <source>
        <dbReference type="ARBA" id="ARBA00022651"/>
    </source>
</evidence>